<keyword evidence="6" id="KW-0408">Iron</keyword>
<dbReference type="PANTHER" id="PTHR30468">
    <property type="entry name" value="ALPHA-KETOGLUTARATE-DEPENDENT SULFONATE DIOXYGENASE"/>
    <property type="match status" value="1"/>
</dbReference>
<comment type="caution">
    <text evidence="8">The sequence shown here is derived from an EMBL/GenBank/DDBJ whole genome shotgun (WGS) entry which is preliminary data.</text>
</comment>
<gene>
    <name evidence="8" type="ORF">A1O1_04644</name>
</gene>
<comment type="cofactor">
    <cofactor evidence="1">
        <name>Fe(2+)</name>
        <dbReference type="ChEBI" id="CHEBI:29033"/>
    </cofactor>
</comment>
<protein>
    <recommendedName>
        <fullName evidence="7">TauD/TfdA-like domain-containing protein</fullName>
    </recommendedName>
</protein>
<evidence type="ECO:0000256" key="2">
    <source>
        <dbReference type="ARBA" id="ARBA00005896"/>
    </source>
</evidence>
<evidence type="ECO:0000256" key="3">
    <source>
        <dbReference type="ARBA" id="ARBA00022723"/>
    </source>
</evidence>
<keyword evidence="9" id="KW-1185">Reference proteome</keyword>
<dbReference type="InterPro" id="IPR003819">
    <property type="entry name" value="TauD/TfdA-like"/>
</dbReference>
<dbReference type="STRING" id="1182541.W9YZJ2"/>
<dbReference type="InterPro" id="IPR051323">
    <property type="entry name" value="AtsK-like"/>
</dbReference>
<dbReference type="Proteomes" id="UP000019484">
    <property type="component" value="Unassembled WGS sequence"/>
</dbReference>
<comment type="similarity">
    <text evidence="2">Belongs to the TfdA dioxygenase family.</text>
</comment>
<keyword evidence="5" id="KW-0560">Oxidoreductase</keyword>
<evidence type="ECO:0000313" key="9">
    <source>
        <dbReference type="Proteomes" id="UP000019484"/>
    </source>
</evidence>
<dbReference type="OrthoDB" id="10257314at2759"/>
<dbReference type="EMBL" id="AMWN01000004">
    <property type="protein sequence ID" value="EXJ87719.1"/>
    <property type="molecule type" value="Genomic_DNA"/>
</dbReference>
<evidence type="ECO:0000313" key="8">
    <source>
        <dbReference type="EMBL" id="EXJ87719.1"/>
    </source>
</evidence>
<keyword evidence="4" id="KW-0223">Dioxygenase</keyword>
<evidence type="ECO:0000256" key="1">
    <source>
        <dbReference type="ARBA" id="ARBA00001954"/>
    </source>
</evidence>
<sequence>MPSAVTEPKVTEPLYPAYLPTRPEGYSLTVNVPPFEQVEPGTRADPAKPEIFTPDAKIKNITPRIGAEIHGVQLSQLSKEGLDQVALFAAERGVLVFRDQDFKDIGFARQREIVSHYGPLHQHPSMGYPKGTSSEFHVIYADEKVGSIRDVIGPKTSYELWHIDQTFTHNTPSTTFFWVLETPSDGGGDTAFTSITEAYKALSPTFRERLHGLTCTHSNVDAIEITRRGYDRVMKEEVKADHPLIIEHPVTKEPAIFINLTAIKSINGMKPSESDLILNFLNDHIRSLDFSCRCKWEPGTVVIWDQRTVAHSAIPDYAPGSRRHMVRIAPYGSEPKAAPLKQEDVSRE</sequence>
<dbReference type="eggNOG" id="ENOG502RV2J">
    <property type="taxonomic scope" value="Eukaryota"/>
</dbReference>
<dbReference type="HOGENOM" id="CLU_036005_0_0_1"/>
<dbReference type="GO" id="GO:0046872">
    <property type="term" value="F:metal ion binding"/>
    <property type="evidence" value="ECO:0007669"/>
    <property type="project" value="UniProtKB-KW"/>
</dbReference>
<organism evidence="8 9">
    <name type="scientific">Capronia coronata CBS 617.96</name>
    <dbReference type="NCBI Taxonomy" id="1182541"/>
    <lineage>
        <taxon>Eukaryota</taxon>
        <taxon>Fungi</taxon>
        <taxon>Dikarya</taxon>
        <taxon>Ascomycota</taxon>
        <taxon>Pezizomycotina</taxon>
        <taxon>Eurotiomycetes</taxon>
        <taxon>Chaetothyriomycetidae</taxon>
        <taxon>Chaetothyriales</taxon>
        <taxon>Herpotrichiellaceae</taxon>
        <taxon>Capronia</taxon>
    </lineage>
</organism>
<dbReference type="GO" id="GO:0016706">
    <property type="term" value="F:2-oxoglutarate-dependent dioxygenase activity"/>
    <property type="evidence" value="ECO:0007669"/>
    <property type="project" value="TreeGrafter"/>
</dbReference>
<dbReference type="PANTHER" id="PTHR30468:SF1">
    <property type="entry name" value="ALPHA-KETOGLUTARATE-DEPENDENT SULFONATE DIOXYGENASE"/>
    <property type="match status" value="1"/>
</dbReference>
<evidence type="ECO:0000256" key="5">
    <source>
        <dbReference type="ARBA" id="ARBA00023002"/>
    </source>
</evidence>
<name>W9YZJ2_9EURO</name>
<dbReference type="AlphaFoldDB" id="W9YZJ2"/>
<dbReference type="RefSeq" id="XP_007723725.1">
    <property type="nucleotide sequence ID" value="XM_007725535.1"/>
</dbReference>
<dbReference type="GeneID" id="19159524"/>
<feature type="domain" description="TauD/TfdA-like" evidence="7">
    <location>
        <begin position="58"/>
        <end position="328"/>
    </location>
</feature>
<evidence type="ECO:0000256" key="6">
    <source>
        <dbReference type="ARBA" id="ARBA00023004"/>
    </source>
</evidence>
<dbReference type="Gene3D" id="3.60.130.10">
    <property type="entry name" value="Clavaminate synthase-like"/>
    <property type="match status" value="1"/>
</dbReference>
<dbReference type="GO" id="GO:0005737">
    <property type="term" value="C:cytoplasm"/>
    <property type="evidence" value="ECO:0007669"/>
    <property type="project" value="TreeGrafter"/>
</dbReference>
<reference evidence="8 9" key="1">
    <citation type="submission" date="2013-03" db="EMBL/GenBank/DDBJ databases">
        <title>The Genome Sequence of Capronia coronata CBS 617.96.</title>
        <authorList>
            <consortium name="The Broad Institute Genomics Platform"/>
            <person name="Cuomo C."/>
            <person name="de Hoog S."/>
            <person name="Gorbushina A."/>
            <person name="Walker B."/>
            <person name="Young S.K."/>
            <person name="Zeng Q."/>
            <person name="Gargeya S."/>
            <person name="Fitzgerald M."/>
            <person name="Haas B."/>
            <person name="Abouelleil A."/>
            <person name="Allen A.W."/>
            <person name="Alvarado L."/>
            <person name="Arachchi H.M."/>
            <person name="Berlin A.M."/>
            <person name="Chapman S.B."/>
            <person name="Gainer-Dewar J."/>
            <person name="Goldberg J."/>
            <person name="Griggs A."/>
            <person name="Gujja S."/>
            <person name="Hansen M."/>
            <person name="Howarth C."/>
            <person name="Imamovic A."/>
            <person name="Ireland A."/>
            <person name="Larimer J."/>
            <person name="McCowan C."/>
            <person name="Murphy C."/>
            <person name="Pearson M."/>
            <person name="Poon T.W."/>
            <person name="Priest M."/>
            <person name="Roberts A."/>
            <person name="Saif S."/>
            <person name="Shea T."/>
            <person name="Sisk P."/>
            <person name="Sykes S."/>
            <person name="Wortman J."/>
            <person name="Nusbaum C."/>
            <person name="Birren B."/>
        </authorList>
    </citation>
    <scope>NUCLEOTIDE SEQUENCE [LARGE SCALE GENOMIC DNA]</scope>
    <source>
        <strain evidence="8 9">CBS 617.96</strain>
    </source>
</reference>
<dbReference type="InterPro" id="IPR042098">
    <property type="entry name" value="TauD-like_sf"/>
</dbReference>
<dbReference type="SUPFAM" id="SSF51197">
    <property type="entry name" value="Clavaminate synthase-like"/>
    <property type="match status" value="1"/>
</dbReference>
<dbReference type="Pfam" id="PF02668">
    <property type="entry name" value="TauD"/>
    <property type="match status" value="1"/>
</dbReference>
<keyword evidence="3" id="KW-0479">Metal-binding</keyword>
<evidence type="ECO:0000256" key="4">
    <source>
        <dbReference type="ARBA" id="ARBA00022964"/>
    </source>
</evidence>
<proteinExistence type="inferred from homology"/>
<accession>W9YZJ2</accession>
<evidence type="ECO:0000259" key="7">
    <source>
        <dbReference type="Pfam" id="PF02668"/>
    </source>
</evidence>